<dbReference type="Proteomes" id="UP000198341">
    <property type="component" value="Chromosome 3"/>
</dbReference>
<organism evidence="12 13">
    <name type="scientific">Bathycoccus prasinos</name>
    <dbReference type="NCBI Taxonomy" id="41875"/>
    <lineage>
        <taxon>Eukaryota</taxon>
        <taxon>Viridiplantae</taxon>
        <taxon>Chlorophyta</taxon>
        <taxon>Mamiellophyceae</taxon>
        <taxon>Mamiellales</taxon>
        <taxon>Bathycoccaceae</taxon>
        <taxon>Bathycoccus</taxon>
    </lineage>
</organism>
<reference evidence="12 13" key="1">
    <citation type="submission" date="2011-10" db="EMBL/GenBank/DDBJ databases">
        <authorList>
            <person name="Genoscope - CEA"/>
        </authorList>
    </citation>
    <scope>NUCLEOTIDE SEQUENCE [LARGE SCALE GENOMIC DNA]</scope>
    <source>
        <strain evidence="12 13">RCC 1105</strain>
    </source>
</reference>
<proteinExistence type="inferred from homology"/>
<keyword evidence="5" id="KW-0812">Transmembrane</keyword>
<evidence type="ECO:0000256" key="8">
    <source>
        <dbReference type="ARBA" id="ARBA00023034"/>
    </source>
</evidence>
<dbReference type="InterPro" id="IPR050943">
    <property type="entry name" value="Glycosyltr_29_Sialyltrsf"/>
</dbReference>
<dbReference type="AlphaFoldDB" id="K8ETK8"/>
<feature type="compositionally biased region" description="Acidic residues" evidence="11">
    <location>
        <begin position="226"/>
        <end position="237"/>
    </location>
</feature>
<evidence type="ECO:0000256" key="3">
    <source>
        <dbReference type="ARBA" id="ARBA00022676"/>
    </source>
</evidence>
<dbReference type="PANTHER" id="PTHR11987:SF36">
    <property type="entry name" value="SIA-ALPHA-2,3-GAL-BETA-1,4-GLCNAC-R:ALPHA 2,8-SIALYLTRANSFERASE"/>
    <property type="match status" value="1"/>
</dbReference>
<protein>
    <submittedName>
        <fullName evidence="12">Beta-galactoside alpha-2,6-sialyltransferase 1</fullName>
    </submittedName>
</protein>
<dbReference type="GO" id="GO:0008373">
    <property type="term" value="F:sialyltransferase activity"/>
    <property type="evidence" value="ECO:0007669"/>
    <property type="project" value="InterPro"/>
</dbReference>
<dbReference type="KEGG" id="bpg:Bathy03g03560"/>
<keyword evidence="4" id="KW-0808">Transferase</keyword>
<feature type="region of interest" description="Disordered" evidence="11">
    <location>
        <begin position="1"/>
        <end position="22"/>
    </location>
</feature>
<name>K8ETK8_9CHLO</name>
<evidence type="ECO:0000313" key="13">
    <source>
        <dbReference type="Proteomes" id="UP000198341"/>
    </source>
</evidence>
<evidence type="ECO:0000256" key="10">
    <source>
        <dbReference type="ARBA" id="ARBA00023180"/>
    </source>
</evidence>
<dbReference type="GeneID" id="19016893"/>
<keyword evidence="10" id="KW-0325">Glycoprotein</keyword>
<evidence type="ECO:0000256" key="6">
    <source>
        <dbReference type="ARBA" id="ARBA00022968"/>
    </source>
</evidence>
<dbReference type="EMBL" id="FO082276">
    <property type="protein sequence ID" value="CCO15800.1"/>
    <property type="molecule type" value="Genomic_DNA"/>
</dbReference>
<keyword evidence="13" id="KW-1185">Reference proteome</keyword>
<evidence type="ECO:0000313" key="12">
    <source>
        <dbReference type="EMBL" id="CCO15800.1"/>
    </source>
</evidence>
<dbReference type="Gene3D" id="3.90.1480.20">
    <property type="entry name" value="Glycosyl transferase family 29"/>
    <property type="match status" value="1"/>
</dbReference>
<evidence type="ECO:0000256" key="4">
    <source>
        <dbReference type="ARBA" id="ARBA00022679"/>
    </source>
</evidence>
<evidence type="ECO:0000256" key="1">
    <source>
        <dbReference type="ARBA" id="ARBA00004323"/>
    </source>
</evidence>
<evidence type="ECO:0000256" key="5">
    <source>
        <dbReference type="ARBA" id="ARBA00022692"/>
    </source>
</evidence>
<comment type="similarity">
    <text evidence="2">Belongs to the glycosyltransferase 29 family.</text>
</comment>
<comment type="subcellular location">
    <subcellularLocation>
        <location evidence="1">Golgi apparatus membrane</location>
        <topology evidence="1">Single-pass type II membrane protein</topology>
    </subcellularLocation>
</comment>
<accession>K8ETK8</accession>
<dbReference type="RefSeq" id="XP_007514363.1">
    <property type="nucleotide sequence ID" value="XM_007514301.1"/>
</dbReference>
<dbReference type="InterPro" id="IPR001675">
    <property type="entry name" value="Glyco_trans_29"/>
</dbReference>
<sequence length="562" mass="63762">MAGNVSAGTTIQTTQKSSSSLGGVTTRKQSLAYILSFVALFMLVALCDWENYTSSTTIGGNTNFGSAFREDSMRIINDLEGVKSEKLSERLEELREEKKKIEEEIKKTTNDNEEETEEEEEEEEDGMTSTKRKKEYDENNFPEAIIENIERDLGHGARAYRGPEEPARTMELARLRCLNAPEPWSPFDAGRKKDNDGNVRGKGDGRRRRRRRRRNVLSSFERAGKEEEEEEEEEEIIDSTGGRRKLLAYRLPAGKYKPLQPKCAASERVKKNIRPGEDAVVGCLKTNRCSHAVEDVFTAIQNLDGIKSLKNYVSCITVNGQTKGCGSITGNPETFPYIGTKPPPKAKKETTRTYKTCALVGNGPGLQREGMGEIIDKHDAVIRFNTFVSSGVWQNYTGVKSTLRVFNKKRAETMKSTKNVYISSTKTKDKKDVENELWIFWNYMSFPFLPPVLRANKNTAIMAPDVIKYMVNGYFKSRSDLHRLGYKGFQCPTNVNSGIHAMYMAMQMCERVNLFGFSYSMDMLNKRNDARSPRMSRFHDWAFDTMLVRLLHLSGYVNVCTS</sequence>
<evidence type="ECO:0000256" key="11">
    <source>
        <dbReference type="SAM" id="MobiDB-lite"/>
    </source>
</evidence>
<evidence type="ECO:0000256" key="7">
    <source>
        <dbReference type="ARBA" id="ARBA00022989"/>
    </source>
</evidence>
<keyword evidence="9" id="KW-0472">Membrane</keyword>
<keyword evidence="7" id="KW-1133">Transmembrane helix</keyword>
<dbReference type="PANTHER" id="PTHR11987">
    <property type="entry name" value="ALPHA-2,8-SIALYLTRANSFERASE"/>
    <property type="match status" value="1"/>
</dbReference>
<evidence type="ECO:0000256" key="9">
    <source>
        <dbReference type="ARBA" id="ARBA00023136"/>
    </source>
</evidence>
<keyword evidence="3" id="KW-0328">Glycosyltransferase</keyword>
<dbReference type="InterPro" id="IPR038578">
    <property type="entry name" value="GT29-like_sf"/>
</dbReference>
<feature type="compositionally biased region" description="Acidic residues" evidence="11">
    <location>
        <begin position="111"/>
        <end position="126"/>
    </location>
</feature>
<keyword evidence="8" id="KW-0333">Golgi apparatus</keyword>
<keyword evidence="6" id="KW-0735">Signal-anchor</keyword>
<dbReference type="eggNOG" id="KOG1225">
    <property type="taxonomic scope" value="Eukaryota"/>
</dbReference>
<dbReference type="GO" id="GO:0000139">
    <property type="term" value="C:Golgi membrane"/>
    <property type="evidence" value="ECO:0007669"/>
    <property type="project" value="UniProtKB-SubCell"/>
</dbReference>
<gene>
    <name evidence="12" type="ORF">Bathy03g03560</name>
</gene>
<evidence type="ECO:0000256" key="2">
    <source>
        <dbReference type="ARBA" id="ARBA00006003"/>
    </source>
</evidence>
<feature type="compositionally biased region" description="Low complexity" evidence="11">
    <location>
        <begin position="9"/>
        <end position="20"/>
    </location>
</feature>
<feature type="region of interest" description="Disordered" evidence="11">
    <location>
        <begin position="220"/>
        <end position="239"/>
    </location>
</feature>
<feature type="region of interest" description="Disordered" evidence="11">
    <location>
        <begin position="105"/>
        <end position="138"/>
    </location>
</feature>
<dbReference type="Pfam" id="PF00777">
    <property type="entry name" value="Glyco_transf_29"/>
    <property type="match status" value="1"/>
</dbReference>
<dbReference type="OrthoDB" id="10264956at2759"/>
<dbReference type="CDD" id="cd19952">
    <property type="entry name" value="GT29"/>
    <property type="match status" value="1"/>
</dbReference>
<feature type="compositionally biased region" description="Basic and acidic residues" evidence="11">
    <location>
        <begin position="189"/>
        <end position="204"/>
    </location>
</feature>
<feature type="region of interest" description="Disordered" evidence="11">
    <location>
        <begin position="182"/>
        <end position="213"/>
    </location>
</feature>